<feature type="region of interest" description="Disordered" evidence="1">
    <location>
        <begin position="1"/>
        <end position="79"/>
    </location>
</feature>
<dbReference type="EMBL" id="LR589159">
    <property type="protein sequence ID" value="VTP03463.1"/>
    <property type="molecule type" value="Genomic_DNA"/>
</dbReference>
<evidence type="ECO:0000313" key="2">
    <source>
        <dbReference type="EMBL" id="VTP03463.1"/>
    </source>
</evidence>
<accession>A0A653F1H8</accession>
<gene>
    <name evidence="2" type="ORF">BIN_B_05054</name>
</gene>
<protein>
    <submittedName>
        <fullName evidence="2">Uncharacterized protein</fullName>
    </submittedName>
</protein>
<feature type="region of interest" description="Disordered" evidence="1">
    <location>
        <begin position="156"/>
        <end position="176"/>
    </location>
</feature>
<sequence>MDGGLLRSTPPTRVAPRLVPVGSSPRMPSSRNPVSTQSEAVANRSSMPASRPDAPRQYSARARRPCKKITGHRLGRAPHLDPALEPAHHPHQMGVIQPLVAAAMQPPPPGTKPAQVVPEGEESIEHNPVHTVITARHRIRIPQAELVTRHPLNLRTHPLARGPTARRTTTSGPSPGSGVAAIVLATASAPWLQGPVSAITASNKERSSGFRRATT</sequence>
<reference evidence="2" key="1">
    <citation type="submission" date="2019-05" db="EMBL/GenBank/DDBJ databases">
        <authorList>
            <person name="Naeem R."/>
            <person name="Antony C."/>
            <person name="Guan Q."/>
        </authorList>
    </citation>
    <scope>NUCLEOTIDE SEQUENCE</scope>
    <source>
        <strain evidence="2">2</strain>
    </source>
</reference>
<organism evidence="2">
    <name type="scientific">Mycobacterium riyadhense</name>
    <dbReference type="NCBI Taxonomy" id="486698"/>
    <lineage>
        <taxon>Bacteria</taxon>
        <taxon>Bacillati</taxon>
        <taxon>Actinomycetota</taxon>
        <taxon>Actinomycetes</taxon>
        <taxon>Mycobacteriales</taxon>
        <taxon>Mycobacteriaceae</taxon>
        <taxon>Mycobacterium</taxon>
    </lineage>
</organism>
<feature type="compositionally biased region" description="Basic residues" evidence="1">
    <location>
        <begin position="61"/>
        <end position="76"/>
    </location>
</feature>
<evidence type="ECO:0000256" key="1">
    <source>
        <dbReference type="SAM" id="MobiDB-lite"/>
    </source>
</evidence>
<feature type="compositionally biased region" description="Polar residues" evidence="1">
    <location>
        <begin position="26"/>
        <end position="48"/>
    </location>
</feature>
<name>A0A653F1H8_9MYCO</name>
<dbReference type="AlphaFoldDB" id="A0A653F1H8"/>
<proteinExistence type="predicted"/>